<dbReference type="InterPro" id="IPR008927">
    <property type="entry name" value="6-PGluconate_DH-like_C_sf"/>
</dbReference>
<dbReference type="InterPro" id="IPR037108">
    <property type="entry name" value="TM1727-like_C_sf"/>
</dbReference>
<dbReference type="Pfam" id="PF10728">
    <property type="entry name" value="DUF2520"/>
    <property type="match status" value="1"/>
</dbReference>
<dbReference type="InterPro" id="IPR018931">
    <property type="entry name" value="DUF2520"/>
</dbReference>
<evidence type="ECO:0000259" key="2">
    <source>
        <dbReference type="Pfam" id="PF10728"/>
    </source>
</evidence>
<feature type="domain" description="DUF2520" evidence="2">
    <location>
        <begin position="141"/>
        <end position="228"/>
    </location>
</feature>
<dbReference type="InterPro" id="IPR036291">
    <property type="entry name" value="NAD(P)-bd_dom_sf"/>
</dbReference>
<protein>
    <recommendedName>
        <fullName evidence="4">Pyrroline-5-carboxylate reductase catalytic N-terminal domain-containing protein</fullName>
    </recommendedName>
</protein>
<dbReference type="InterPro" id="IPR028939">
    <property type="entry name" value="P5C_Rdtase_cat_N"/>
</dbReference>
<evidence type="ECO:0008006" key="4">
    <source>
        <dbReference type="Google" id="ProtNLM"/>
    </source>
</evidence>
<dbReference type="SUPFAM" id="SSF48179">
    <property type="entry name" value="6-phosphogluconate dehydrogenase C-terminal domain-like"/>
    <property type="match status" value="1"/>
</dbReference>
<feature type="domain" description="Pyrroline-5-carboxylate reductase catalytic N-terminal" evidence="1">
    <location>
        <begin position="13"/>
        <end position="100"/>
    </location>
</feature>
<evidence type="ECO:0000313" key="3">
    <source>
        <dbReference type="EMBL" id="SVA20963.1"/>
    </source>
</evidence>
<name>A0A381U3B3_9ZZZZ</name>
<dbReference type="Gene3D" id="1.10.1040.20">
    <property type="entry name" value="ProC-like, C-terminal domain"/>
    <property type="match status" value="1"/>
</dbReference>
<dbReference type="Gene3D" id="3.40.50.720">
    <property type="entry name" value="NAD(P)-binding Rossmann-like Domain"/>
    <property type="match status" value="1"/>
</dbReference>
<evidence type="ECO:0000259" key="1">
    <source>
        <dbReference type="Pfam" id="PF03807"/>
    </source>
</evidence>
<accession>A0A381U3B3</accession>
<proteinExistence type="predicted"/>
<dbReference type="PANTHER" id="PTHR40459">
    <property type="entry name" value="CONSERVED HYPOTHETICAL ALANINE AND LEUCINE RICH PROTEIN"/>
    <property type="match status" value="1"/>
</dbReference>
<sequence>MSPLPELNKQSPIAVVAAGRLGSSLAIAMSEAGYNVAAVSSRRSDHRDWLNSRIGDAIAVESAQTATNMANIVFITAPDAVIEEICSIIEWRSHQAVIHCAGVLPLSAIDSALGSAAETAGFHPLQTFPSPESSDRLRDVSFATEAEKPELRTWLDTLATDLGGSPFPIVSSQRAAYHASAVMACGLLAGLTGLSAEMWEPLGIERSEALRRLIPLLRATVDALDEKGL</sequence>
<dbReference type="EMBL" id="UINC01005380">
    <property type="protein sequence ID" value="SVA20963.1"/>
    <property type="molecule type" value="Genomic_DNA"/>
</dbReference>
<feature type="non-terminal residue" evidence="3">
    <location>
        <position position="229"/>
    </location>
</feature>
<dbReference type="SUPFAM" id="SSF51735">
    <property type="entry name" value="NAD(P)-binding Rossmann-fold domains"/>
    <property type="match status" value="1"/>
</dbReference>
<gene>
    <name evidence="3" type="ORF">METZ01_LOCUS73817</name>
</gene>
<dbReference type="PANTHER" id="PTHR40459:SF1">
    <property type="entry name" value="CONSERVED HYPOTHETICAL ALANINE AND LEUCINE RICH PROTEIN"/>
    <property type="match status" value="1"/>
</dbReference>
<organism evidence="3">
    <name type="scientific">marine metagenome</name>
    <dbReference type="NCBI Taxonomy" id="408172"/>
    <lineage>
        <taxon>unclassified sequences</taxon>
        <taxon>metagenomes</taxon>
        <taxon>ecological metagenomes</taxon>
    </lineage>
</organism>
<reference evidence="3" key="1">
    <citation type="submission" date="2018-05" db="EMBL/GenBank/DDBJ databases">
        <authorList>
            <person name="Lanie J.A."/>
            <person name="Ng W.-L."/>
            <person name="Kazmierczak K.M."/>
            <person name="Andrzejewski T.M."/>
            <person name="Davidsen T.M."/>
            <person name="Wayne K.J."/>
            <person name="Tettelin H."/>
            <person name="Glass J.I."/>
            <person name="Rusch D."/>
            <person name="Podicherti R."/>
            <person name="Tsui H.-C.T."/>
            <person name="Winkler M.E."/>
        </authorList>
    </citation>
    <scope>NUCLEOTIDE SEQUENCE</scope>
</reference>
<dbReference type="AlphaFoldDB" id="A0A381U3B3"/>
<dbReference type="Pfam" id="PF03807">
    <property type="entry name" value="F420_oxidored"/>
    <property type="match status" value="1"/>
</dbReference>